<name>A0AAV4J7P4_9GAST</name>
<dbReference type="EMBL" id="BMAT01002918">
    <property type="protein sequence ID" value="GFS16596.1"/>
    <property type="molecule type" value="Genomic_DNA"/>
</dbReference>
<organism evidence="1 2">
    <name type="scientific">Elysia marginata</name>
    <dbReference type="NCBI Taxonomy" id="1093978"/>
    <lineage>
        <taxon>Eukaryota</taxon>
        <taxon>Metazoa</taxon>
        <taxon>Spiralia</taxon>
        <taxon>Lophotrochozoa</taxon>
        <taxon>Mollusca</taxon>
        <taxon>Gastropoda</taxon>
        <taxon>Heterobranchia</taxon>
        <taxon>Euthyneura</taxon>
        <taxon>Panpulmonata</taxon>
        <taxon>Sacoglossa</taxon>
        <taxon>Placobranchoidea</taxon>
        <taxon>Plakobranchidae</taxon>
        <taxon>Elysia</taxon>
    </lineage>
</organism>
<comment type="caution">
    <text evidence="1">The sequence shown here is derived from an EMBL/GenBank/DDBJ whole genome shotgun (WGS) entry which is preliminary data.</text>
</comment>
<evidence type="ECO:0000313" key="1">
    <source>
        <dbReference type="EMBL" id="GFS16596.1"/>
    </source>
</evidence>
<protein>
    <submittedName>
        <fullName evidence="1">Uncharacterized protein</fullName>
    </submittedName>
</protein>
<sequence>MTLSALPRALFFHRPGPGDYRWSLETYKIRSILASHVIAKCLMSSRQNNQMPVQIVEGIYSVKEVNPSRLEVPMCCTSLESIGVVYEITPSLSMEGIIPTLSSSL</sequence>
<proteinExistence type="predicted"/>
<accession>A0AAV4J7P4</accession>
<keyword evidence="2" id="KW-1185">Reference proteome</keyword>
<reference evidence="1 2" key="1">
    <citation type="journal article" date="2021" name="Elife">
        <title>Chloroplast acquisition without the gene transfer in kleptoplastic sea slugs, Plakobranchus ocellatus.</title>
        <authorList>
            <person name="Maeda T."/>
            <person name="Takahashi S."/>
            <person name="Yoshida T."/>
            <person name="Shimamura S."/>
            <person name="Takaki Y."/>
            <person name="Nagai Y."/>
            <person name="Toyoda A."/>
            <person name="Suzuki Y."/>
            <person name="Arimoto A."/>
            <person name="Ishii H."/>
            <person name="Satoh N."/>
            <person name="Nishiyama T."/>
            <person name="Hasebe M."/>
            <person name="Maruyama T."/>
            <person name="Minagawa J."/>
            <person name="Obokata J."/>
            <person name="Shigenobu S."/>
        </authorList>
    </citation>
    <scope>NUCLEOTIDE SEQUENCE [LARGE SCALE GENOMIC DNA]</scope>
</reference>
<gene>
    <name evidence="1" type="ORF">ElyMa_001476100</name>
</gene>
<dbReference type="AlphaFoldDB" id="A0AAV4J7P4"/>
<evidence type="ECO:0000313" key="2">
    <source>
        <dbReference type="Proteomes" id="UP000762676"/>
    </source>
</evidence>
<dbReference type="Proteomes" id="UP000762676">
    <property type="component" value="Unassembled WGS sequence"/>
</dbReference>